<evidence type="ECO:0000313" key="12">
    <source>
        <dbReference type="EMBL" id="ACQ79438.1"/>
    </source>
</evidence>
<dbReference type="Gene3D" id="3.90.550.10">
    <property type="entry name" value="Spore Coat Polysaccharide Biosynthesis Protein SpsA, Chain A"/>
    <property type="match status" value="1"/>
</dbReference>
<dbReference type="AlphaFoldDB" id="C5C134"/>
<dbReference type="STRING" id="471853.Bcav_1178"/>
<dbReference type="InterPro" id="IPR029044">
    <property type="entry name" value="Nucleotide-diphossugar_trans"/>
</dbReference>
<feature type="transmembrane region" description="Helical" evidence="10">
    <location>
        <begin position="251"/>
        <end position="276"/>
    </location>
</feature>
<evidence type="ECO:0000256" key="2">
    <source>
        <dbReference type="ARBA" id="ARBA00022475"/>
    </source>
</evidence>
<dbReference type="HOGENOM" id="CLU_033536_0_1_11"/>
<dbReference type="PANTHER" id="PTHR48090:SF3">
    <property type="entry name" value="UNDECAPRENYL-PHOSPHATE 4-DEOXY-4-FORMAMIDO-L-ARABINOSE TRANSFERASE"/>
    <property type="match status" value="1"/>
</dbReference>
<keyword evidence="6" id="KW-0448">Lipopolysaccharide biosynthesis</keyword>
<dbReference type="CDD" id="cd04187">
    <property type="entry name" value="DPM1_like_bac"/>
    <property type="match status" value="1"/>
</dbReference>
<dbReference type="InterPro" id="IPR050256">
    <property type="entry name" value="Glycosyltransferase_2"/>
</dbReference>
<dbReference type="PANTHER" id="PTHR48090">
    <property type="entry name" value="UNDECAPRENYL-PHOSPHATE 4-DEOXY-4-FORMAMIDO-L-ARABINOSE TRANSFERASE-RELATED"/>
    <property type="match status" value="1"/>
</dbReference>
<evidence type="ECO:0000256" key="8">
    <source>
        <dbReference type="ARBA" id="ARBA00023136"/>
    </source>
</evidence>
<evidence type="ECO:0000256" key="1">
    <source>
        <dbReference type="ARBA" id="ARBA00006739"/>
    </source>
</evidence>
<keyword evidence="8 10" id="KW-0472">Membrane</keyword>
<keyword evidence="3" id="KW-0328">Glycosyltransferase</keyword>
<gene>
    <name evidence="12" type="ordered locus">Bcav_1178</name>
</gene>
<accession>C5C134</accession>
<feature type="region of interest" description="Disordered" evidence="9">
    <location>
        <begin position="326"/>
        <end position="347"/>
    </location>
</feature>
<dbReference type="EMBL" id="CP001618">
    <property type="protein sequence ID" value="ACQ79438.1"/>
    <property type="molecule type" value="Genomic_DNA"/>
</dbReference>
<dbReference type="OrthoDB" id="396512at2"/>
<evidence type="ECO:0000313" key="13">
    <source>
        <dbReference type="Proteomes" id="UP000007962"/>
    </source>
</evidence>
<dbReference type="Pfam" id="PF00535">
    <property type="entry name" value="Glycos_transf_2"/>
    <property type="match status" value="1"/>
</dbReference>
<proteinExistence type="inferred from homology"/>
<evidence type="ECO:0000256" key="4">
    <source>
        <dbReference type="ARBA" id="ARBA00022679"/>
    </source>
</evidence>
<dbReference type="eggNOG" id="COG0463">
    <property type="taxonomic scope" value="Bacteria"/>
</dbReference>
<evidence type="ECO:0000256" key="7">
    <source>
        <dbReference type="ARBA" id="ARBA00022989"/>
    </source>
</evidence>
<dbReference type="GO" id="GO:0005886">
    <property type="term" value="C:plasma membrane"/>
    <property type="evidence" value="ECO:0007669"/>
    <property type="project" value="TreeGrafter"/>
</dbReference>
<keyword evidence="7 10" id="KW-1133">Transmembrane helix</keyword>
<evidence type="ECO:0000256" key="10">
    <source>
        <dbReference type="SAM" id="Phobius"/>
    </source>
</evidence>
<evidence type="ECO:0000256" key="9">
    <source>
        <dbReference type="SAM" id="MobiDB-lite"/>
    </source>
</evidence>
<sequence length="347" mass="36543">MRAEQSSSAGGRPAAGTRETLSLVVPAFNEYEGAGEIVDFYRDIVAAHPDLDVELVVVDDGSSDGTADAVRGALADGDRAVVISLARNFGSHAAITAGLSECSGDVALTLSADRQEPLSAIADFIAAWRDGADIVWGLRSVRATKSGPQETFAKAFSRIFNATSSVPTYPPSGPSQILVSRRVIDVLTTMPETNRNVLAMVAWVGFDQREIHFDQLPRPHGVSKWTTSKKAKLVIDSFVEFSYAPIRWLTLLGLGGGAAGVLLLLTALVLAFFPGAPSGTTLLAGLILAVGGAQLVGIGILGEYLWRAGDDARRRPVYVLRDLTRSGSASQDGGVDVPAARPDDARG</sequence>
<dbReference type="SUPFAM" id="SSF53448">
    <property type="entry name" value="Nucleotide-diphospho-sugar transferases"/>
    <property type="match status" value="1"/>
</dbReference>
<comment type="similarity">
    <text evidence="1">Belongs to the glycosyltransferase 2 family.</text>
</comment>
<dbReference type="KEGG" id="bcv:Bcav_1178"/>
<dbReference type="CAZy" id="GT2">
    <property type="family name" value="Glycosyltransferase Family 2"/>
</dbReference>
<name>C5C134_BEUC1</name>
<evidence type="ECO:0000256" key="3">
    <source>
        <dbReference type="ARBA" id="ARBA00022676"/>
    </source>
</evidence>
<reference evidence="12 13" key="1">
    <citation type="journal article" date="2009" name="Stand. Genomic Sci.">
        <title>Complete genome sequence of Beutenbergia cavernae type strain (HKI 0122).</title>
        <authorList>
            <person name="Land M."/>
            <person name="Pukall R."/>
            <person name="Abt B."/>
            <person name="Goker M."/>
            <person name="Rohde M."/>
            <person name="Glavina Del Rio T."/>
            <person name="Tice H."/>
            <person name="Copeland A."/>
            <person name="Cheng J.F."/>
            <person name="Lucas S."/>
            <person name="Chen F."/>
            <person name="Nolan M."/>
            <person name="Bruce D."/>
            <person name="Goodwin L."/>
            <person name="Pitluck S."/>
            <person name="Ivanova N."/>
            <person name="Mavromatis K."/>
            <person name="Ovchinnikova G."/>
            <person name="Pati A."/>
            <person name="Chen A."/>
            <person name="Palaniappan K."/>
            <person name="Hauser L."/>
            <person name="Chang Y.J."/>
            <person name="Jefferies C.C."/>
            <person name="Saunders E."/>
            <person name="Brettin T."/>
            <person name="Detter J.C."/>
            <person name="Han C."/>
            <person name="Chain P."/>
            <person name="Bristow J."/>
            <person name="Eisen J.A."/>
            <person name="Markowitz V."/>
            <person name="Hugenholtz P."/>
            <person name="Kyrpides N.C."/>
            <person name="Klenk H.P."/>
            <person name="Lapidus A."/>
        </authorList>
    </citation>
    <scope>NUCLEOTIDE SEQUENCE [LARGE SCALE GENOMIC DNA]</scope>
    <source>
        <strain evidence="13">ATCC BAA-8 / DSM 12333 / NBRC 16432</strain>
    </source>
</reference>
<organism evidence="12 13">
    <name type="scientific">Beutenbergia cavernae (strain ATCC BAA-8 / DSM 12333 / CCUG 43141 / JCM 11478 / NBRC 16432 / NCIMB 13614 / HKI 0122)</name>
    <dbReference type="NCBI Taxonomy" id="471853"/>
    <lineage>
        <taxon>Bacteria</taxon>
        <taxon>Bacillati</taxon>
        <taxon>Actinomycetota</taxon>
        <taxon>Actinomycetes</taxon>
        <taxon>Micrococcales</taxon>
        <taxon>Beutenbergiaceae</taxon>
        <taxon>Beutenbergia</taxon>
    </lineage>
</organism>
<protein>
    <submittedName>
        <fullName evidence="12">Glycosyl transferase family 2</fullName>
    </submittedName>
</protein>
<keyword evidence="4 12" id="KW-0808">Transferase</keyword>
<keyword evidence="2" id="KW-1003">Cell membrane</keyword>
<dbReference type="GO" id="GO:0016757">
    <property type="term" value="F:glycosyltransferase activity"/>
    <property type="evidence" value="ECO:0007669"/>
    <property type="project" value="UniProtKB-KW"/>
</dbReference>
<evidence type="ECO:0000256" key="5">
    <source>
        <dbReference type="ARBA" id="ARBA00022692"/>
    </source>
</evidence>
<evidence type="ECO:0000259" key="11">
    <source>
        <dbReference type="Pfam" id="PF00535"/>
    </source>
</evidence>
<feature type="domain" description="Glycosyltransferase 2-like" evidence="11">
    <location>
        <begin position="22"/>
        <end position="147"/>
    </location>
</feature>
<dbReference type="InterPro" id="IPR001173">
    <property type="entry name" value="Glyco_trans_2-like"/>
</dbReference>
<evidence type="ECO:0000256" key="6">
    <source>
        <dbReference type="ARBA" id="ARBA00022985"/>
    </source>
</evidence>
<keyword evidence="5 10" id="KW-0812">Transmembrane</keyword>
<feature type="transmembrane region" description="Helical" evidence="10">
    <location>
        <begin position="282"/>
        <end position="306"/>
    </location>
</feature>
<dbReference type="Proteomes" id="UP000007962">
    <property type="component" value="Chromosome"/>
</dbReference>
<dbReference type="RefSeq" id="WP_015881678.1">
    <property type="nucleotide sequence ID" value="NC_012669.1"/>
</dbReference>
<keyword evidence="13" id="KW-1185">Reference proteome</keyword>
<dbReference type="GO" id="GO:0009103">
    <property type="term" value="P:lipopolysaccharide biosynthetic process"/>
    <property type="evidence" value="ECO:0007669"/>
    <property type="project" value="UniProtKB-KW"/>
</dbReference>